<proteinExistence type="predicted"/>
<sequence>MIEHDAVDIAGRAHLPFVRNDQLEGIFHRQKFEAASNMVSLLLGWLRPPIRHYDDRFVCANGIS</sequence>
<protein>
    <submittedName>
        <fullName evidence="1">Uncharacterized protein</fullName>
    </submittedName>
</protein>
<dbReference type="KEGG" id="bpl:BURPS1106A_3679"/>
<gene>
    <name evidence="1" type="ordered locus">BURPS1106A_3679</name>
</gene>
<dbReference type="HOGENOM" id="CLU_2859101_0_0_4"/>
<accession>A3NZY9</accession>
<evidence type="ECO:0000313" key="2">
    <source>
        <dbReference type="Proteomes" id="UP000006738"/>
    </source>
</evidence>
<dbReference type="AlphaFoldDB" id="A3NZY9"/>
<reference evidence="1 2" key="1">
    <citation type="submission" date="2007-02" db="EMBL/GenBank/DDBJ databases">
        <authorList>
            <person name="DeShazer D."/>
            <person name="Woods D.E."/>
            <person name="Nierman W.C."/>
        </authorList>
    </citation>
    <scope>NUCLEOTIDE SEQUENCE [LARGE SCALE GENOMIC DNA]</scope>
    <source>
        <strain evidence="1 2">1106a</strain>
    </source>
</reference>
<dbReference type="Proteomes" id="UP000006738">
    <property type="component" value="Chromosome I"/>
</dbReference>
<evidence type="ECO:0000313" key="1">
    <source>
        <dbReference type="EMBL" id="ABN91864.1"/>
    </source>
</evidence>
<organism evidence="1 2">
    <name type="scientific">Burkholderia pseudomallei (strain 1106a)</name>
    <dbReference type="NCBI Taxonomy" id="357348"/>
    <lineage>
        <taxon>Bacteria</taxon>
        <taxon>Pseudomonadati</taxon>
        <taxon>Pseudomonadota</taxon>
        <taxon>Betaproteobacteria</taxon>
        <taxon>Burkholderiales</taxon>
        <taxon>Burkholderiaceae</taxon>
        <taxon>Burkholderia</taxon>
        <taxon>pseudomallei group</taxon>
    </lineage>
</organism>
<dbReference type="EMBL" id="CP000572">
    <property type="protein sequence ID" value="ABN91864.1"/>
    <property type="molecule type" value="Genomic_DNA"/>
</dbReference>
<name>A3NZY9_BURP0</name>